<evidence type="ECO:0000256" key="5">
    <source>
        <dbReference type="ARBA" id="ARBA00022679"/>
    </source>
</evidence>
<dbReference type="UniPathway" id="UPA00834">
    <property type="reaction ID" value="UER00712"/>
</dbReference>
<dbReference type="PANTHER" id="PTHR43448:SF7">
    <property type="entry name" value="4-HYDROXYBENZOATE SOLANESYLTRANSFERASE"/>
    <property type="match status" value="1"/>
</dbReference>
<dbReference type="PANTHER" id="PTHR43448">
    <property type="entry name" value="PROTOHEME IX FARNESYLTRANSFERASE, MITOCHONDRIAL"/>
    <property type="match status" value="1"/>
</dbReference>
<feature type="transmembrane region" description="Helical" evidence="14">
    <location>
        <begin position="287"/>
        <end position="309"/>
    </location>
</feature>
<evidence type="ECO:0000313" key="16">
    <source>
        <dbReference type="Proteomes" id="UP000254134"/>
    </source>
</evidence>
<evidence type="ECO:0000256" key="11">
    <source>
        <dbReference type="ARBA" id="ARBA00040810"/>
    </source>
</evidence>
<dbReference type="NCBIfam" id="NF003349">
    <property type="entry name" value="PRK04375.1-2"/>
    <property type="match status" value="1"/>
</dbReference>
<dbReference type="AlphaFoldDB" id="A0A7M2Z070"/>
<evidence type="ECO:0000256" key="1">
    <source>
        <dbReference type="ARBA" id="ARBA00004651"/>
    </source>
</evidence>
<evidence type="ECO:0000256" key="12">
    <source>
        <dbReference type="ARBA" id="ARBA00042475"/>
    </source>
</evidence>
<comment type="function">
    <text evidence="14">Converts heme B (protoheme IX) to heme O by substitution of the vinyl group on carbon 2 of heme B porphyrin ring with a hydroxyethyl farnesyl side group.</text>
</comment>
<dbReference type="GO" id="GO:0008495">
    <property type="term" value="F:protoheme IX farnesyltransferase activity"/>
    <property type="evidence" value="ECO:0007669"/>
    <property type="project" value="UniProtKB-UniRule"/>
</dbReference>
<evidence type="ECO:0000256" key="9">
    <source>
        <dbReference type="ARBA" id="ARBA00023136"/>
    </source>
</evidence>
<dbReference type="InterPro" id="IPR044878">
    <property type="entry name" value="UbiA_sf"/>
</dbReference>
<protein>
    <recommendedName>
        <fullName evidence="11 14">Protoheme IX farnesyltransferase</fullName>
        <ecNumber evidence="3 14">2.5.1.141</ecNumber>
    </recommendedName>
    <alternativeName>
        <fullName evidence="12 14">Heme B farnesyltransferase</fullName>
    </alternativeName>
    <alternativeName>
        <fullName evidence="10 14">Heme O synthase</fullName>
    </alternativeName>
</protein>
<dbReference type="GO" id="GO:0005886">
    <property type="term" value="C:plasma membrane"/>
    <property type="evidence" value="ECO:0007669"/>
    <property type="project" value="UniProtKB-SubCell"/>
</dbReference>
<organism evidence="15 16">
    <name type="scientific">Gaiella occulta</name>
    <dbReference type="NCBI Taxonomy" id="1002870"/>
    <lineage>
        <taxon>Bacteria</taxon>
        <taxon>Bacillati</taxon>
        <taxon>Actinomycetota</taxon>
        <taxon>Thermoleophilia</taxon>
        <taxon>Gaiellales</taxon>
        <taxon>Gaiellaceae</taxon>
        <taxon>Gaiella</taxon>
    </lineage>
</organism>
<evidence type="ECO:0000256" key="8">
    <source>
        <dbReference type="ARBA" id="ARBA00023133"/>
    </source>
</evidence>
<dbReference type="EMBL" id="QQZY01000001">
    <property type="protein sequence ID" value="RDI75671.1"/>
    <property type="molecule type" value="Genomic_DNA"/>
</dbReference>
<keyword evidence="16" id="KW-1185">Reference proteome</keyword>
<dbReference type="InterPro" id="IPR000537">
    <property type="entry name" value="UbiA_prenyltransferase"/>
</dbReference>
<keyword evidence="5 14" id="KW-0808">Transferase</keyword>
<dbReference type="EC" id="2.5.1.141" evidence="3 14"/>
<dbReference type="Gene3D" id="1.10.357.140">
    <property type="entry name" value="UbiA prenyltransferase"/>
    <property type="match status" value="1"/>
</dbReference>
<dbReference type="Proteomes" id="UP000254134">
    <property type="component" value="Unassembled WGS sequence"/>
</dbReference>
<feature type="transmembrane region" description="Helical" evidence="14">
    <location>
        <begin position="233"/>
        <end position="252"/>
    </location>
</feature>
<comment type="pathway">
    <text evidence="2 14">Porphyrin-containing compound metabolism; heme O biosynthesis; heme O from protoheme: step 1/1.</text>
</comment>
<feature type="transmembrane region" description="Helical" evidence="14">
    <location>
        <begin position="64"/>
        <end position="87"/>
    </location>
</feature>
<comment type="catalytic activity">
    <reaction evidence="13 14">
        <text>heme b + (2E,6E)-farnesyl diphosphate + H2O = Fe(II)-heme o + diphosphate</text>
        <dbReference type="Rhea" id="RHEA:28070"/>
        <dbReference type="ChEBI" id="CHEBI:15377"/>
        <dbReference type="ChEBI" id="CHEBI:33019"/>
        <dbReference type="ChEBI" id="CHEBI:60344"/>
        <dbReference type="ChEBI" id="CHEBI:60530"/>
        <dbReference type="ChEBI" id="CHEBI:175763"/>
        <dbReference type="EC" id="2.5.1.141"/>
    </reaction>
</comment>
<comment type="caution">
    <text evidence="15">The sequence shown here is derived from an EMBL/GenBank/DDBJ whole genome shotgun (WGS) entry which is preliminary data.</text>
</comment>
<evidence type="ECO:0000256" key="7">
    <source>
        <dbReference type="ARBA" id="ARBA00022989"/>
    </source>
</evidence>
<feature type="transmembrane region" description="Helical" evidence="14">
    <location>
        <begin position="93"/>
        <end position="117"/>
    </location>
</feature>
<keyword evidence="8 14" id="KW-0350">Heme biosynthesis</keyword>
<keyword evidence="9 14" id="KW-0472">Membrane</keyword>
<dbReference type="Pfam" id="PF01040">
    <property type="entry name" value="UbiA"/>
    <property type="match status" value="1"/>
</dbReference>
<gene>
    <name evidence="14" type="primary">ctaB</name>
    <name evidence="15" type="ORF">Gocc_0090</name>
</gene>
<feature type="transmembrane region" description="Helical" evidence="14">
    <location>
        <begin position="39"/>
        <end position="57"/>
    </location>
</feature>
<comment type="subcellular location">
    <subcellularLocation>
        <location evidence="1 14">Cell membrane</location>
        <topology evidence="1 14">Multi-pass membrane protein</topology>
    </subcellularLocation>
</comment>
<feature type="transmembrane region" description="Helical" evidence="14">
    <location>
        <begin position="259"/>
        <end position="281"/>
    </location>
</feature>
<dbReference type="HAMAP" id="MF_00154">
    <property type="entry name" value="CyoE_CtaB"/>
    <property type="match status" value="1"/>
</dbReference>
<comment type="similarity">
    <text evidence="14">Belongs to the UbiA prenyltransferase family. Protoheme IX farnesyltransferase subfamily.</text>
</comment>
<comment type="miscellaneous">
    <text evidence="14">Carbon 2 of the heme B porphyrin ring is defined according to the Fischer nomenclature.</text>
</comment>
<keyword evidence="4 14" id="KW-1003">Cell membrane</keyword>
<evidence type="ECO:0000256" key="10">
    <source>
        <dbReference type="ARBA" id="ARBA00030253"/>
    </source>
</evidence>
<feature type="transmembrane region" description="Helical" evidence="14">
    <location>
        <begin position="383"/>
        <end position="403"/>
    </location>
</feature>
<proteinExistence type="inferred from homology"/>
<dbReference type="GO" id="GO:0048034">
    <property type="term" value="P:heme O biosynthetic process"/>
    <property type="evidence" value="ECO:0007669"/>
    <property type="project" value="UniProtKB-UniRule"/>
</dbReference>
<evidence type="ECO:0000256" key="14">
    <source>
        <dbReference type="HAMAP-Rule" id="MF_00154"/>
    </source>
</evidence>
<keyword evidence="7 14" id="KW-1133">Transmembrane helix</keyword>
<feature type="transmembrane region" description="Helical" evidence="14">
    <location>
        <begin position="334"/>
        <end position="352"/>
    </location>
</feature>
<feature type="transmembrane region" description="Helical" evidence="14">
    <location>
        <begin position="12"/>
        <end position="33"/>
    </location>
</feature>
<comment type="caution">
    <text evidence="14">Lacks conserved residue(s) required for the propagation of feature annotation.</text>
</comment>
<evidence type="ECO:0000313" key="15">
    <source>
        <dbReference type="EMBL" id="RDI75671.1"/>
    </source>
</evidence>
<feature type="transmembrane region" description="Helical" evidence="14">
    <location>
        <begin position="358"/>
        <end position="376"/>
    </location>
</feature>
<name>A0A7M2Z070_9ACTN</name>
<reference evidence="15 16" key="1">
    <citation type="submission" date="2018-07" db="EMBL/GenBank/DDBJ databases">
        <title>High-quality-draft genome sequence of Gaiella occulta.</title>
        <authorList>
            <person name="Severino R."/>
            <person name="Froufe H.J.C."/>
            <person name="Rainey F.A."/>
            <person name="Barroso C."/>
            <person name="Albuquerque L."/>
            <person name="Lobo-Da-Cunha A."/>
            <person name="Da Costa M.S."/>
            <person name="Egas C."/>
        </authorList>
    </citation>
    <scope>NUCLEOTIDE SEQUENCE [LARGE SCALE GENOMIC DNA]</scope>
    <source>
        <strain evidence="15 16">F2-233</strain>
    </source>
</reference>
<evidence type="ECO:0000256" key="13">
    <source>
        <dbReference type="ARBA" id="ARBA00047690"/>
    </source>
</evidence>
<evidence type="ECO:0000256" key="4">
    <source>
        <dbReference type="ARBA" id="ARBA00022475"/>
    </source>
</evidence>
<dbReference type="CDD" id="cd13957">
    <property type="entry name" value="PT_UbiA_Cox10"/>
    <property type="match status" value="1"/>
</dbReference>
<dbReference type="InterPro" id="IPR006369">
    <property type="entry name" value="Protohaem_IX_farnesylTrfase"/>
</dbReference>
<reference evidence="16" key="2">
    <citation type="journal article" date="2019" name="MicrobiologyOpen">
        <title>High-quality draft genome sequence of Gaiella occulta isolated from a 150 meter deep mineral water borehole and comparison with the genome sequences of other deep-branching lineages of the phylum Actinobacteria.</title>
        <authorList>
            <person name="Severino R."/>
            <person name="Froufe H.J.C."/>
            <person name="Barroso C."/>
            <person name="Albuquerque L."/>
            <person name="Lobo-da-Cunha A."/>
            <person name="da Costa M.S."/>
            <person name="Egas C."/>
        </authorList>
    </citation>
    <scope>NUCLEOTIDE SEQUENCE [LARGE SCALE GENOMIC DNA]</scope>
    <source>
        <strain evidence="16">F2-233</strain>
    </source>
</reference>
<evidence type="ECO:0000256" key="6">
    <source>
        <dbReference type="ARBA" id="ARBA00022692"/>
    </source>
</evidence>
<keyword evidence="6 14" id="KW-0812">Transmembrane</keyword>
<evidence type="ECO:0000256" key="2">
    <source>
        <dbReference type="ARBA" id="ARBA00004919"/>
    </source>
</evidence>
<feature type="transmembrane region" description="Helical" evidence="14">
    <location>
        <begin position="138"/>
        <end position="157"/>
    </location>
</feature>
<evidence type="ECO:0000256" key="3">
    <source>
        <dbReference type="ARBA" id="ARBA00012292"/>
    </source>
</evidence>
<dbReference type="NCBIfam" id="TIGR01473">
    <property type="entry name" value="cyoE_ctaB"/>
    <property type="match status" value="1"/>
</dbReference>
<dbReference type="RefSeq" id="WP_220150367.1">
    <property type="nucleotide sequence ID" value="NZ_QQZY01000001.1"/>
</dbReference>
<accession>A0A7M2Z070</accession>
<sequence>MPSEPSAAPGPLLRLTIAGGAAATAVVVTSAALEFGRGHWEAALVALPLLVAAAVGAKVAYPRLLASTSTAVGLMLAAIATGGIVGWAGDARWAVGLHVAAAASSLAASLVALVVSFRGERLPVGPLRDYLTLTKPRIMTLLLLTGAAGMFVGAGGLPDGWDFLAMTTGLALACGGASALNHVMDADIDRLMGERTAARPVASGRMPAPRALEFGLTLTALSFVLLASTVNVLTALLALAGGLFYVVVYTGYLKRSTDLNIVIGGAAGAVPPLVGFAAATGSLTLPALWLFLIVFLWTPPHFWALALMIKEHYQAAGVPMLPGTRGDRETTRQILLYSVLLVAFTVAVGWWLGPLYTGAAALLGAYFLLLAWRLRLDASRRRAVVLFHYSLGYLALLFVAAAIDPLLV</sequence>